<dbReference type="Proteomes" id="UP000827092">
    <property type="component" value="Unassembled WGS sequence"/>
</dbReference>
<dbReference type="EMBL" id="JAFNEN010000233">
    <property type="protein sequence ID" value="KAG8188704.1"/>
    <property type="molecule type" value="Genomic_DNA"/>
</dbReference>
<reference evidence="1 2" key="1">
    <citation type="journal article" date="2022" name="Nat. Ecol. Evol.">
        <title>A masculinizing supergene underlies an exaggerated male reproductive morph in a spider.</title>
        <authorList>
            <person name="Hendrickx F."/>
            <person name="De Corte Z."/>
            <person name="Sonet G."/>
            <person name="Van Belleghem S.M."/>
            <person name="Kostlbacher S."/>
            <person name="Vangestel C."/>
        </authorList>
    </citation>
    <scope>NUCLEOTIDE SEQUENCE [LARGE SCALE GENOMIC DNA]</scope>
    <source>
        <strain evidence="1">W744_W776</strain>
    </source>
</reference>
<evidence type="ECO:0000313" key="1">
    <source>
        <dbReference type="EMBL" id="KAG8188704.1"/>
    </source>
</evidence>
<evidence type="ECO:0000313" key="2">
    <source>
        <dbReference type="Proteomes" id="UP000827092"/>
    </source>
</evidence>
<keyword evidence="2" id="KW-1185">Reference proteome</keyword>
<organism evidence="1 2">
    <name type="scientific">Oedothorax gibbosus</name>
    <dbReference type="NCBI Taxonomy" id="931172"/>
    <lineage>
        <taxon>Eukaryota</taxon>
        <taxon>Metazoa</taxon>
        <taxon>Ecdysozoa</taxon>
        <taxon>Arthropoda</taxon>
        <taxon>Chelicerata</taxon>
        <taxon>Arachnida</taxon>
        <taxon>Araneae</taxon>
        <taxon>Araneomorphae</taxon>
        <taxon>Entelegynae</taxon>
        <taxon>Araneoidea</taxon>
        <taxon>Linyphiidae</taxon>
        <taxon>Erigoninae</taxon>
        <taxon>Oedothorax</taxon>
    </lineage>
</organism>
<sequence>MNSAGDCIVRILFPKRHPPDDTAIRPLIPVTSCQQSVYERHVENKIFSSSHKWPSKSSSEWKKRRDLISDLIKLGLPLETGGRKMQKGLAAIGGRLGVVRIKHRD</sequence>
<dbReference type="AlphaFoldDB" id="A0AAV6UX41"/>
<accession>A0AAV6UX41</accession>
<name>A0AAV6UX41_9ARAC</name>
<protein>
    <submittedName>
        <fullName evidence="1">Uncharacterized protein</fullName>
    </submittedName>
</protein>
<proteinExistence type="predicted"/>
<comment type="caution">
    <text evidence="1">The sequence shown here is derived from an EMBL/GenBank/DDBJ whole genome shotgun (WGS) entry which is preliminary data.</text>
</comment>
<gene>
    <name evidence="1" type="ORF">JTE90_003960</name>
</gene>